<feature type="compositionally biased region" description="Polar residues" evidence="1">
    <location>
        <begin position="436"/>
        <end position="446"/>
    </location>
</feature>
<keyword evidence="3" id="KW-1185">Reference proteome</keyword>
<dbReference type="Proteomes" id="UP001140094">
    <property type="component" value="Unassembled WGS sequence"/>
</dbReference>
<sequence>MTQRKRRRRDDEVEELDTGVLETTDIFGVGGRRRYSECSASAQSRRRAHLVHEICAQAGVEDPLTDLAETKECVQLLQDTLTKSSSMSAVGQQMRADERLNKLATNILALHESVSSEQRTAVLALVANIFTGAELKQMGFSFGTHQLTEARQLAGQKEFAREPRKPLLPESKRPKSEEFVSRLQAFLDKRSEPVDDVDGRRVVRGNTIRALHREFVAENVENKISFSTFRALAMEKYRLPQRLATVEGSSADDLADKRRADNEAGAVLGTYRPLQPRLDEAPAASGSVRLTAATAANNGFPGFPLLESENTGLVLNTQSASGTQMISLDIPGFTDNTQLSLPLLLPSLGQASQGMFQTGFDGLDIPTTAAAALFGNMGGSADGGGQIQGMEGTGYMPAIHNLFNMAPALSSNLQQQNATSQATAESNTLPPEESTENSLPSTFFYF</sequence>
<gene>
    <name evidence="2" type="ORF">H4R20_001340</name>
</gene>
<protein>
    <submittedName>
        <fullName evidence="2">Uncharacterized protein</fullName>
    </submittedName>
</protein>
<evidence type="ECO:0000256" key="1">
    <source>
        <dbReference type="SAM" id="MobiDB-lite"/>
    </source>
</evidence>
<dbReference type="EMBL" id="JANBUO010000121">
    <property type="protein sequence ID" value="KAJ2807297.1"/>
    <property type="molecule type" value="Genomic_DNA"/>
</dbReference>
<feature type="compositionally biased region" description="Basic and acidic residues" evidence="1">
    <location>
        <begin position="158"/>
        <end position="175"/>
    </location>
</feature>
<dbReference type="AlphaFoldDB" id="A0A9W8HZL8"/>
<feature type="compositionally biased region" description="Polar residues" evidence="1">
    <location>
        <begin position="413"/>
        <end position="429"/>
    </location>
</feature>
<accession>A0A9W8HZL8</accession>
<feature type="region of interest" description="Disordered" evidence="1">
    <location>
        <begin position="155"/>
        <end position="175"/>
    </location>
</feature>
<feature type="region of interest" description="Disordered" evidence="1">
    <location>
        <begin position="413"/>
        <end position="446"/>
    </location>
</feature>
<organism evidence="2 3">
    <name type="scientific">Coemansia guatemalensis</name>
    <dbReference type="NCBI Taxonomy" id="2761395"/>
    <lineage>
        <taxon>Eukaryota</taxon>
        <taxon>Fungi</taxon>
        <taxon>Fungi incertae sedis</taxon>
        <taxon>Zoopagomycota</taxon>
        <taxon>Kickxellomycotina</taxon>
        <taxon>Kickxellomycetes</taxon>
        <taxon>Kickxellales</taxon>
        <taxon>Kickxellaceae</taxon>
        <taxon>Coemansia</taxon>
    </lineage>
</organism>
<evidence type="ECO:0000313" key="3">
    <source>
        <dbReference type="Proteomes" id="UP001140094"/>
    </source>
</evidence>
<dbReference type="OrthoDB" id="5575058at2759"/>
<reference evidence="2" key="1">
    <citation type="submission" date="2022-07" db="EMBL/GenBank/DDBJ databases">
        <title>Phylogenomic reconstructions and comparative analyses of Kickxellomycotina fungi.</title>
        <authorList>
            <person name="Reynolds N.K."/>
            <person name="Stajich J.E."/>
            <person name="Barry K."/>
            <person name="Grigoriev I.V."/>
            <person name="Crous P."/>
            <person name="Smith M.E."/>
        </authorList>
    </citation>
    <scope>NUCLEOTIDE SEQUENCE</scope>
    <source>
        <strain evidence="2">NRRL 1565</strain>
    </source>
</reference>
<comment type="caution">
    <text evidence="2">The sequence shown here is derived from an EMBL/GenBank/DDBJ whole genome shotgun (WGS) entry which is preliminary data.</text>
</comment>
<proteinExistence type="predicted"/>
<evidence type="ECO:0000313" key="2">
    <source>
        <dbReference type="EMBL" id="KAJ2807297.1"/>
    </source>
</evidence>
<name>A0A9W8HZL8_9FUNG</name>